<dbReference type="Pfam" id="PF07228">
    <property type="entry name" value="SpoIIE"/>
    <property type="match status" value="1"/>
</dbReference>
<dbReference type="PANTHER" id="PTHR43156:SF9">
    <property type="entry name" value="HAMP DOMAIN-CONTAINING PROTEIN"/>
    <property type="match status" value="1"/>
</dbReference>
<dbReference type="AlphaFoldDB" id="A0A8J7FM43"/>
<gene>
    <name evidence="5" type="ORF">INR99_14875</name>
</gene>
<dbReference type="InterPro" id="IPR003660">
    <property type="entry name" value="HAMP_dom"/>
</dbReference>
<dbReference type="Proteomes" id="UP000604481">
    <property type="component" value="Unassembled WGS sequence"/>
</dbReference>
<comment type="caution">
    <text evidence="5">The sequence shown here is derived from an EMBL/GenBank/DDBJ whole genome shotgun (WGS) entry which is preliminary data.</text>
</comment>
<evidence type="ECO:0000313" key="6">
    <source>
        <dbReference type="Proteomes" id="UP000604481"/>
    </source>
</evidence>
<feature type="coiled-coil region" evidence="2">
    <location>
        <begin position="389"/>
        <end position="416"/>
    </location>
</feature>
<name>A0A8J7FM43_9NEIS</name>
<dbReference type="GO" id="GO:0016020">
    <property type="term" value="C:membrane"/>
    <property type="evidence" value="ECO:0007669"/>
    <property type="project" value="InterPro"/>
</dbReference>
<protein>
    <submittedName>
        <fullName evidence="5">HAMP domain-containing protein</fullName>
    </submittedName>
</protein>
<keyword evidence="6" id="KW-1185">Reference proteome</keyword>
<feature type="domain" description="HAMP" evidence="4">
    <location>
        <begin position="345"/>
        <end position="397"/>
    </location>
</feature>
<dbReference type="Pfam" id="PF00672">
    <property type="entry name" value="HAMP"/>
    <property type="match status" value="1"/>
</dbReference>
<organism evidence="5 6">
    <name type="scientific">Chitinilyticum piscinae</name>
    <dbReference type="NCBI Taxonomy" id="2866724"/>
    <lineage>
        <taxon>Bacteria</taxon>
        <taxon>Pseudomonadati</taxon>
        <taxon>Pseudomonadota</taxon>
        <taxon>Betaproteobacteria</taxon>
        <taxon>Neisseriales</taxon>
        <taxon>Chitinibacteraceae</taxon>
        <taxon>Chitinilyticum</taxon>
    </lineage>
</organism>
<reference evidence="5 6" key="1">
    <citation type="submission" date="2020-10" db="EMBL/GenBank/DDBJ databases">
        <title>The genome sequence of Chitinilyticum litopenaei 4Y14.</title>
        <authorList>
            <person name="Liu Y."/>
        </authorList>
    </citation>
    <scope>NUCLEOTIDE SEQUENCE [LARGE SCALE GENOMIC DNA]</scope>
    <source>
        <strain evidence="5 6">4Y14</strain>
    </source>
</reference>
<dbReference type="GO" id="GO:0007165">
    <property type="term" value="P:signal transduction"/>
    <property type="evidence" value="ECO:0007669"/>
    <property type="project" value="InterPro"/>
</dbReference>
<keyword evidence="3" id="KW-0472">Membrane</keyword>
<dbReference type="RefSeq" id="WP_194117169.1">
    <property type="nucleotide sequence ID" value="NZ_JADFUA010000011.1"/>
</dbReference>
<sequence>MAESDRRGSAGLDLGLRAKSMLLFALCAALIVALAWLIGMQVVESIRRHYGEAFAREHTLLYKQRLLAPLNRELALAQRLASEELVAAFFREEKSPGRRSAAIGEAEAYRKLMAGQLYALVVAASGNYYLNDGKLPFSEQPRYTVHPDNQNDRWFFSLIQRPDPVQLNVSQDEHLKTTKVWLNVMVGEAGQRLGLISAGLDLTGFLRDYVQNTQAGVSAMVIDGQGALMAHADPARIQYQVAGSTRIDHTLARYLGSEQDRQALQTAMARSRSASGDVVTLEAVLDGRRQLLALSYLPELQWYAVTALDWDRAQLISMDRILPWLIAALGMLALLFSLLVFGVDRGLLRPLARLTAVASAFGRGEYQVRIASRRKDELGQLARVFDTMAERVDRHAAELEDEVAKRTQELSEANQHMAVAHQHIQESLRYARLIQRSLLPEDEFRLRLGNQALLWLQPRDVVGGDLFIFRADQSGYLLGVIDCAGHGVPGAFMTMLAHVAADLALDQAGLADPARLISLIDTRVRSMLPAEGAGHLLATNMDAAFCYVNEREQLLCFAGAKLPLFVHTENGIERLPGGRRAIAERRQGEWHNEIRPLAGVSALYLATDGLFDQAGGEEGFGLGERRFADWLVVLSGLQDAAGREQQLEQAMQAWRGRHELRDDMAVVGVVLSQPDTVQQE</sequence>
<dbReference type="SUPFAM" id="SSF158472">
    <property type="entry name" value="HAMP domain-like"/>
    <property type="match status" value="1"/>
</dbReference>
<evidence type="ECO:0000256" key="1">
    <source>
        <dbReference type="ARBA" id="ARBA00022801"/>
    </source>
</evidence>
<feature type="transmembrane region" description="Helical" evidence="3">
    <location>
        <begin position="21"/>
        <end position="39"/>
    </location>
</feature>
<dbReference type="NCBIfam" id="NF038263">
    <property type="entry name" value="prot_phos_SiaA"/>
    <property type="match status" value="1"/>
</dbReference>
<dbReference type="PANTHER" id="PTHR43156">
    <property type="entry name" value="STAGE II SPORULATION PROTEIN E-RELATED"/>
    <property type="match status" value="1"/>
</dbReference>
<keyword evidence="2" id="KW-0175">Coiled coil</keyword>
<dbReference type="InterPro" id="IPR001932">
    <property type="entry name" value="PPM-type_phosphatase-like_dom"/>
</dbReference>
<feature type="transmembrane region" description="Helical" evidence="3">
    <location>
        <begin position="321"/>
        <end position="343"/>
    </location>
</feature>
<dbReference type="EMBL" id="JADFUA010000011">
    <property type="protein sequence ID" value="MBE9610622.1"/>
    <property type="molecule type" value="Genomic_DNA"/>
</dbReference>
<keyword evidence="3" id="KW-1133">Transmembrane helix</keyword>
<accession>A0A8J7FM43</accession>
<dbReference type="CDD" id="cd06225">
    <property type="entry name" value="HAMP"/>
    <property type="match status" value="1"/>
</dbReference>
<dbReference type="PROSITE" id="PS50885">
    <property type="entry name" value="HAMP"/>
    <property type="match status" value="1"/>
</dbReference>
<dbReference type="Gene3D" id="3.30.450.20">
    <property type="entry name" value="PAS domain"/>
    <property type="match status" value="1"/>
</dbReference>
<dbReference type="SMART" id="SM00304">
    <property type="entry name" value="HAMP"/>
    <property type="match status" value="1"/>
</dbReference>
<evidence type="ECO:0000259" key="4">
    <source>
        <dbReference type="PROSITE" id="PS50885"/>
    </source>
</evidence>
<dbReference type="Gene3D" id="6.10.340.10">
    <property type="match status" value="1"/>
</dbReference>
<evidence type="ECO:0000256" key="3">
    <source>
        <dbReference type="SAM" id="Phobius"/>
    </source>
</evidence>
<evidence type="ECO:0000313" key="5">
    <source>
        <dbReference type="EMBL" id="MBE9610622.1"/>
    </source>
</evidence>
<dbReference type="InterPro" id="IPR036457">
    <property type="entry name" value="PPM-type-like_dom_sf"/>
</dbReference>
<keyword evidence="1" id="KW-0378">Hydrolase</keyword>
<evidence type="ECO:0000256" key="2">
    <source>
        <dbReference type="SAM" id="Coils"/>
    </source>
</evidence>
<keyword evidence="3" id="KW-0812">Transmembrane</keyword>
<dbReference type="InterPro" id="IPR052016">
    <property type="entry name" value="Bact_Sigma-Reg"/>
</dbReference>
<dbReference type="GO" id="GO:0016791">
    <property type="term" value="F:phosphatase activity"/>
    <property type="evidence" value="ECO:0007669"/>
    <property type="project" value="TreeGrafter"/>
</dbReference>
<proteinExistence type="predicted"/>
<dbReference type="Gene3D" id="3.60.40.10">
    <property type="entry name" value="PPM-type phosphatase domain"/>
    <property type="match status" value="1"/>
</dbReference>